<name>A0A7S2YT41_9STRA</name>
<evidence type="ECO:0000313" key="1">
    <source>
        <dbReference type="EMBL" id="CAD9993945.1"/>
    </source>
</evidence>
<sequence length="403" mass="46721">MKAIKSSYVRPKRSQSQLALSKSSQRLAMGAICLLVGGSMMGLNGVMNQAQTRTTGMLRSLSRKLQDYTVQDIDSNPDVYTPAMVEQYLYDHRVELGYEPEDDSGTSEGCKIWNDPHESTIYDELQQYREEIVNYWEDVKKYNWIQENGITDVRPHLHQGICQNLELDPRGRNIKDAYFSKSNQLSRTNSSGWIEPLLTPMRHPNFCTRKSGNILNTEYLVHDFRAMCEKLKPTSRIVLFDMGASPKFAGASNPMWKIMNLFGQFGFKFDHIYAYEIKHFDPQEVYQLVPRHLQPAYHWINAGVSIEEGHALNPFTMLEQEYNEDDLVIVKLDIDTASLEVPLAHQLLNSPKLWNLVDQFYFEHHVRQEENRFWAKSWGGSIKDTLDLFFGLRKRGVPAHFWV</sequence>
<proteinExistence type="predicted"/>
<gene>
    <name evidence="1" type="ORF">APAL1065_LOCUS26621</name>
</gene>
<accession>A0A7S2YT41</accession>
<organism evidence="1">
    <name type="scientific">Entomoneis paludosa</name>
    <dbReference type="NCBI Taxonomy" id="265537"/>
    <lineage>
        <taxon>Eukaryota</taxon>
        <taxon>Sar</taxon>
        <taxon>Stramenopiles</taxon>
        <taxon>Ochrophyta</taxon>
        <taxon>Bacillariophyta</taxon>
        <taxon>Bacillariophyceae</taxon>
        <taxon>Bacillariophycidae</taxon>
        <taxon>Entomoneidaceae</taxon>
        <taxon>Entomoneis</taxon>
    </lineage>
</organism>
<dbReference type="AlphaFoldDB" id="A0A7S2YT41"/>
<dbReference type="EMBL" id="HBHT01039624">
    <property type="protein sequence ID" value="CAD9993945.1"/>
    <property type="molecule type" value="Transcribed_RNA"/>
</dbReference>
<protein>
    <submittedName>
        <fullName evidence="1">Uncharacterized protein</fullName>
    </submittedName>
</protein>
<reference evidence="1" key="1">
    <citation type="submission" date="2021-01" db="EMBL/GenBank/DDBJ databases">
        <authorList>
            <person name="Corre E."/>
            <person name="Pelletier E."/>
            <person name="Niang G."/>
            <person name="Scheremetjew M."/>
            <person name="Finn R."/>
            <person name="Kale V."/>
            <person name="Holt S."/>
            <person name="Cochrane G."/>
            <person name="Meng A."/>
            <person name="Brown T."/>
            <person name="Cohen L."/>
        </authorList>
    </citation>
    <scope>NUCLEOTIDE SEQUENCE</scope>
    <source>
        <strain evidence="1">CCMP125</strain>
    </source>
</reference>